<organism evidence="2 3">
    <name type="scientific">Luteimonas yindakuii</name>
    <dbReference type="NCBI Taxonomy" id="2565782"/>
    <lineage>
        <taxon>Bacteria</taxon>
        <taxon>Pseudomonadati</taxon>
        <taxon>Pseudomonadota</taxon>
        <taxon>Gammaproteobacteria</taxon>
        <taxon>Lysobacterales</taxon>
        <taxon>Lysobacteraceae</taxon>
        <taxon>Luteimonas</taxon>
    </lineage>
</organism>
<keyword evidence="3" id="KW-1185">Reference proteome</keyword>
<name>A0A4Z1R1W1_9GAMM</name>
<evidence type="ECO:0000256" key="1">
    <source>
        <dbReference type="ARBA" id="ARBA00022801"/>
    </source>
</evidence>
<dbReference type="AlphaFoldDB" id="A0A4Z1R1W1"/>
<dbReference type="InterPro" id="IPR051540">
    <property type="entry name" value="S-2-haloacid_dehalogenase"/>
</dbReference>
<keyword evidence="1 2" id="KW-0378">Hydrolase</keyword>
<dbReference type="Proteomes" id="UP000298681">
    <property type="component" value="Unassembled WGS sequence"/>
</dbReference>
<dbReference type="Gene3D" id="3.40.50.1000">
    <property type="entry name" value="HAD superfamily/HAD-like"/>
    <property type="match status" value="1"/>
</dbReference>
<dbReference type="InterPro" id="IPR036412">
    <property type="entry name" value="HAD-like_sf"/>
</dbReference>
<dbReference type="SFLD" id="SFLDG01129">
    <property type="entry name" value="C1.5:_HAD__Beta-PGM__Phosphata"/>
    <property type="match status" value="1"/>
</dbReference>
<proteinExistence type="predicted"/>
<dbReference type="EMBL" id="SPUH01000002">
    <property type="protein sequence ID" value="TKS52926.1"/>
    <property type="molecule type" value="Genomic_DNA"/>
</dbReference>
<dbReference type="RefSeq" id="WP_134675046.1">
    <property type="nucleotide sequence ID" value="NZ_SPUH01000002.1"/>
</dbReference>
<dbReference type="Pfam" id="PF00702">
    <property type="entry name" value="Hydrolase"/>
    <property type="match status" value="1"/>
</dbReference>
<comment type="caution">
    <text evidence="2">The sequence shown here is derived from an EMBL/GenBank/DDBJ whole genome shotgun (WGS) entry which is preliminary data.</text>
</comment>
<dbReference type="PANTHER" id="PTHR43316:SF8">
    <property type="entry name" value="HAD FAMILY HYDROLASE"/>
    <property type="match status" value="1"/>
</dbReference>
<dbReference type="PANTHER" id="PTHR43316">
    <property type="entry name" value="HYDROLASE, HALOACID DELAHOGENASE-RELATED"/>
    <property type="match status" value="1"/>
</dbReference>
<evidence type="ECO:0000313" key="2">
    <source>
        <dbReference type="EMBL" id="TKS52926.1"/>
    </source>
</evidence>
<dbReference type="InterPro" id="IPR023214">
    <property type="entry name" value="HAD_sf"/>
</dbReference>
<evidence type="ECO:0000313" key="3">
    <source>
        <dbReference type="Proteomes" id="UP000298681"/>
    </source>
</evidence>
<dbReference type="Gene3D" id="1.10.150.240">
    <property type="entry name" value="Putative phosphatase, domain 2"/>
    <property type="match status" value="1"/>
</dbReference>
<sequence>MHSSSPETASGSGIRLVGFDADDTLWRSEDYFAAAQGEFERIVGGYIDLDNVRARERLLAIEKGNLALFGYGVKGMALSMIEAAVDITAQRISASDLHAIVAIAKDMLRHPVELLPDVREAVEAVAREHAVVLITKGDLFHQEAKVRQSGLADLFGRIEIVSEKDDATYHRVLGEFNLTPAQFCMVGNSLRSDIAPVLRLGGWAVHVPYHLTWEHEREAEIDPALQGRWRELAGLDGLPAAVRSLHAIASAQA</sequence>
<dbReference type="GO" id="GO:0016787">
    <property type="term" value="F:hydrolase activity"/>
    <property type="evidence" value="ECO:0007669"/>
    <property type="project" value="UniProtKB-KW"/>
</dbReference>
<dbReference type="SFLD" id="SFLDS00003">
    <property type="entry name" value="Haloacid_Dehalogenase"/>
    <property type="match status" value="1"/>
</dbReference>
<gene>
    <name evidence="2" type="ORF">E4582_11905</name>
</gene>
<protein>
    <submittedName>
        <fullName evidence="2">HAD family hydrolase</fullName>
    </submittedName>
</protein>
<reference evidence="2 3" key="1">
    <citation type="submission" date="2019-01" db="EMBL/GenBank/DDBJ databases">
        <authorList>
            <person name="Zhang S."/>
        </authorList>
    </citation>
    <scope>NUCLEOTIDE SEQUENCE [LARGE SCALE GENOMIC DNA]</scope>
    <source>
        <strain evidence="2 3">1626</strain>
    </source>
</reference>
<accession>A0A4Z1R1W1</accession>
<dbReference type="InterPro" id="IPR023198">
    <property type="entry name" value="PGP-like_dom2"/>
</dbReference>
<dbReference type="SUPFAM" id="SSF56784">
    <property type="entry name" value="HAD-like"/>
    <property type="match status" value="1"/>
</dbReference>